<dbReference type="InterPro" id="IPR029070">
    <property type="entry name" value="Chitinase_insertion_sf"/>
</dbReference>
<feature type="domain" description="LysM" evidence="3">
    <location>
        <begin position="52"/>
        <end position="96"/>
    </location>
</feature>
<evidence type="ECO:0000259" key="4">
    <source>
        <dbReference type="SMART" id="SM00636"/>
    </source>
</evidence>
<dbReference type="Proteomes" id="UP000023561">
    <property type="component" value="Unassembled WGS sequence"/>
</dbReference>
<dbReference type="Pfam" id="PF00704">
    <property type="entry name" value="Glyco_hydro_18"/>
    <property type="match status" value="1"/>
</dbReference>
<dbReference type="PANTHER" id="PTHR46066">
    <property type="entry name" value="CHITINASE DOMAIN-CONTAINING PROTEIN 1 FAMILY MEMBER"/>
    <property type="match status" value="1"/>
</dbReference>
<accession>A0A023DE32</accession>
<dbReference type="AlphaFoldDB" id="A0A023DE32"/>
<dbReference type="Gene3D" id="3.10.50.10">
    <property type="match status" value="1"/>
</dbReference>
<dbReference type="InterPro" id="IPR017853">
    <property type="entry name" value="GH"/>
</dbReference>
<dbReference type="SUPFAM" id="SSF51445">
    <property type="entry name" value="(Trans)glycosidases"/>
    <property type="match status" value="1"/>
</dbReference>
<dbReference type="GO" id="GO:0070492">
    <property type="term" value="F:oligosaccharide binding"/>
    <property type="evidence" value="ECO:0007669"/>
    <property type="project" value="TreeGrafter"/>
</dbReference>
<proteinExistence type="predicted"/>
<feature type="domain" description="LysM" evidence="3">
    <location>
        <begin position="3"/>
        <end position="47"/>
    </location>
</feature>
<evidence type="ECO:0000259" key="3">
    <source>
        <dbReference type="SMART" id="SM00257"/>
    </source>
</evidence>
<feature type="domain" description="Chitinase II/V-like catalytic" evidence="4">
    <location>
        <begin position="133"/>
        <end position="452"/>
    </location>
</feature>
<feature type="domain" description="LysM" evidence="3">
    <location>
        <begin position="99"/>
        <end position="143"/>
    </location>
</feature>
<evidence type="ECO:0000256" key="2">
    <source>
        <dbReference type="ARBA" id="ARBA00023295"/>
    </source>
</evidence>
<dbReference type="InterPro" id="IPR041704">
    <property type="entry name" value="CFLE_GH18"/>
</dbReference>
<sequence>MLIHVVQRGETLWAIAQRYRVPLDQVVAANGLKDANRLAVGQALVIPVPYRYHTVRPGETLWAIARRYGVSLDAIVQANRISNPSVLYPGTVLFIPPRTHTVQRGETLSQIAARYGTTVQDILRVNRIADPNVISPGMVLTIPHSKPIIEVNAFTIDPGEKGAQQVREVGRHLTYASAFAYTIRADGGLDPFNDSAIIQAATAERVVPMMAITNFTYKDPGSRLAQTVLSNTQLQNRLLDNVVRTMREKGYRGLNIDFENVYPSDRERYNQFLQRAVERLHREGYFVSTSLAPKTSGEQKGLLYEAHDYPAHGRIVDFVVLMTYEWGYRLGPPQAISPIHQIRRVLDYAVSVIPRNKIFMGFQIYARDWVLPHVQGQEAETFSPQEAVERAIRYGATIQYDPIAASPFYRYVDSQGRAHEVWFEDARSAQAKFELVKEYQLRGISYWVLGYSYPENWVLLEDNFRVRKL</sequence>
<dbReference type="GO" id="GO:0005975">
    <property type="term" value="P:carbohydrate metabolic process"/>
    <property type="evidence" value="ECO:0007669"/>
    <property type="project" value="InterPro"/>
</dbReference>
<keyword evidence="1" id="KW-0378">Hydrolase</keyword>
<dbReference type="CDD" id="cd02874">
    <property type="entry name" value="GH18_CFLE_spore_hydrolase"/>
    <property type="match status" value="1"/>
</dbReference>
<dbReference type="InterPro" id="IPR018392">
    <property type="entry name" value="LysM"/>
</dbReference>
<reference evidence="5 6" key="1">
    <citation type="submission" date="2014-04" db="EMBL/GenBank/DDBJ databases">
        <title>Whole genome shotgun sequence of Geobacillus caldoxylosilyticus NBRC 107762.</title>
        <authorList>
            <person name="Hosoyama A."/>
            <person name="Hosoyama Y."/>
            <person name="Katano-Makiyama Y."/>
            <person name="Tsuchikane K."/>
            <person name="Ohji S."/>
            <person name="Ichikawa N."/>
            <person name="Yamazoe A."/>
            <person name="Fujita N."/>
        </authorList>
    </citation>
    <scope>NUCLEOTIDE SEQUENCE [LARGE SCALE GENOMIC DNA]</scope>
    <source>
        <strain evidence="5 6">NBRC 107762</strain>
    </source>
</reference>
<dbReference type="GO" id="GO:0012505">
    <property type="term" value="C:endomembrane system"/>
    <property type="evidence" value="ECO:0007669"/>
    <property type="project" value="TreeGrafter"/>
</dbReference>
<dbReference type="OrthoDB" id="9769314at2"/>
<comment type="caution">
    <text evidence="5">The sequence shown here is derived from an EMBL/GenBank/DDBJ whole genome shotgun (WGS) entry which is preliminary data.</text>
</comment>
<organism evidence="5 6">
    <name type="scientific">Parageobacillus caldoxylosilyticus NBRC 107762</name>
    <dbReference type="NCBI Taxonomy" id="1220594"/>
    <lineage>
        <taxon>Bacteria</taxon>
        <taxon>Bacillati</taxon>
        <taxon>Bacillota</taxon>
        <taxon>Bacilli</taxon>
        <taxon>Bacillales</taxon>
        <taxon>Anoxybacillaceae</taxon>
        <taxon>Saccharococcus</taxon>
    </lineage>
</organism>
<dbReference type="SMART" id="SM00636">
    <property type="entry name" value="Glyco_18"/>
    <property type="match status" value="1"/>
</dbReference>
<dbReference type="EMBL" id="BAWO01000021">
    <property type="protein sequence ID" value="GAJ39502.1"/>
    <property type="molecule type" value="Genomic_DNA"/>
</dbReference>
<evidence type="ECO:0000256" key="1">
    <source>
        <dbReference type="ARBA" id="ARBA00022801"/>
    </source>
</evidence>
<keyword evidence="2" id="KW-0326">Glycosidase</keyword>
<dbReference type="CDD" id="cd00118">
    <property type="entry name" value="LysM"/>
    <property type="match status" value="3"/>
</dbReference>
<gene>
    <name evidence="5" type="ORF">GCA01S_021_00560</name>
</gene>
<dbReference type="GO" id="GO:0008061">
    <property type="term" value="F:chitin binding"/>
    <property type="evidence" value="ECO:0007669"/>
    <property type="project" value="InterPro"/>
</dbReference>
<dbReference type="Gene3D" id="3.20.20.80">
    <property type="entry name" value="Glycosidases"/>
    <property type="match status" value="1"/>
</dbReference>
<dbReference type="RefSeq" id="WP_042408548.1">
    <property type="nucleotide sequence ID" value="NZ_BAWO01000021.1"/>
</dbReference>
<name>A0A023DE32_9BACL</name>
<dbReference type="SMART" id="SM00257">
    <property type="entry name" value="LysM"/>
    <property type="match status" value="3"/>
</dbReference>
<evidence type="ECO:0000313" key="6">
    <source>
        <dbReference type="Proteomes" id="UP000023561"/>
    </source>
</evidence>
<dbReference type="InterPro" id="IPR011583">
    <property type="entry name" value="Chitinase_II/V-like_cat"/>
</dbReference>
<keyword evidence="6" id="KW-1185">Reference proteome</keyword>
<dbReference type="PANTHER" id="PTHR46066:SF2">
    <property type="entry name" value="CHITINASE DOMAIN-CONTAINING PROTEIN 1"/>
    <property type="match status" value="1"/>
</dbReference>
<dbReference type="SUPFAM" id="SSF54106">
    <property type="entry name" value="LysM domain"/>
    <property type="match status" value="3"/>
</dbReference>
<dbReference type="InterPro" id="IPR001223">
    <property type="entry name" value="Glyco_hydro18_cat"/>
</dbReference>
<dbReference type="InterPro" id="IPR036779">
    <property type="entry name" value="LysM_dom_sf"/>
</dbReference>
<protein>
    <submittedName>
        <fullName evidence="5">Putative spore cortex-lytic enzyme</fullName>
    </submittedName>
</protein>
<dbReference type="Gene3D" id="3.10.350.10">
    <property type="entry name" value="LysM domain"/>
    <property type="match status" value="3"/>
</dbReference>
<dbReference type="GO" id="GO:0016798">
    <property type="term" value="F:hydrolase activity, acting on glycosyl bonds"/>
    <property type="evidence" value="ECO:0007669"/>
    <property type="project" value="UniProtKB-KW"/>
</dbReference>
<dbReference type="Pfam" id="PF01476">
    <property type="entry name" value="LysM"/>
    <property type="match status" value="3"/>
</dbReference>
<evidence type="ECO:0000313" key="5">
    <source>
        <dbReference type="EMBL" id="GAJ39502.1"/>
    </source>
</evidence>